<dbReference type="EMBL" id="VSSQ01029300">
    <property type="protein sequence ID" value="MPM79376.1"/>
    <property type="molecule type" value="Genomic_DNA"/>
</dbReference>
<comment type="caution">
    <text evidence="1">The sequence shown here is derived from an EMBL/GenBank/DDBJ whole genome shotgun (WGS) entry which is preliminary data.</text>
</comment>
<organism evidence="1">
    <name type="scientific">bioreactor metagenome</name>
    <dbReference type="NCBI Taxonomy" id="1076179"/>
    <lineage>
        <taxon>unclassified sequences</taxon>
        <taxon>metagenomes</taxon>
        <taxon>ecological metagenomes</taxon>
    </lineage>
</organism>
<name>A0A645CQN0_9ZZZZ</name>
<reference evidence="1" key="1">
    <citation type="submission" date="2019-08" db="EMBL/GenBank/DDBJ databases">
        <authorList>
            <person name="Kucharzyk K."/>
            <person name="Murdoch R.W."/>
            <person name="Higgins S."/>
            <person name="Loffler F."/>
        </authorList>
    </citation>
    <scope>NUCLEOTIDE SEQUENCE</scope>
</reference>
<protein>
    <submittedName>
        <fullName evidence="1">Uncharacterized protein</fullName>
    </submittedName>
</protein>
<evidence type="ECO:0000313" key="1">
    <source>
        <dbReference type="EMBL" id="MPM79376.1"/>
    </source>
</evidence>
<accession>A0A645CQN0</accession>
<sequence>MPNATLVFASDRPNGKGKLDLYAASIIINDVIQTEIPFTVSATNLNVEINKLTKYDLVADTTIITENTQEISFSTLPPAIQFFVKIDSIYFQNTIKQNSKDYKIIYKLIADNKLLEEKEFDILKKDFIINIENHSNKIFEADILEIEVSIKILSSKECNIISKKNTINIAKSEKNELKKHKSGSEEYYRVLTIVNNNIDTYKLENTEILSEIKNLIEFSPKINIFINNADTKFTNEIKKIFNNNRNINIVKPSDEQLQYIEYHIFLAR</sequence>
<gene>
    <name evidence="1" type="ORF">SDC9_126409</name>
</gene>
<proteinExistence type="predicted"/>
<dbReference type="AlphaFoldDB" id="A0A645CQN0"/>